<dbReference type="GO" id="GO:0003677">
    <property type="term" value="F:DNA binding"/>
    <property type="evidence" value="ECO:0007669"/>
    <property type="project" value="UniProtKB-KW"/>
</dbReference>
<dbReference type="InterPro" id="IPR002104">
    <property type="entry name" value="Integrase_catalytic"/>
</dbReference>
<evidence type="ECO:0000256" key="2">
    <source>
        <dbReference type="ARBA" id="ARBA00023125"/>
    </source>
</evidence>
<sequence>MGSRRLLENLRDTSGRFRGDVLESLWAEMPDRFRTIDLASNDLDTDDLTAFLTDPRGPGFRIRFGQLPADMDREMAWCCWRIAELGGRVPVGVLRSLIRWLAATVEDHPELSGSLMRAAPREWERSIAAAYARRNGSLPGRFWQENVGSTLRRCYEILWAAYDQRPWWRREVWDPTLDPRIPLRPHEPLGNHAVYFQQLEPLWLRIAIQWYFKVSLETGQLTWSTVAGPQRTALQVFADWIAGHDPVPPPWLREDPAGIRAFMLDFLSHVRALITQSGPNKGKPLSPQRVNTLVTCLETFYAFMTDHRETAAQVLDEPGWLRLGPYHAMLWRHGEKGRRTRVVRERQEVIDDTAFSQIMSNVHLLGEPIEGGGLGDEQIMRILMLVARTGRRISEIRMLDREPLLPLDRLGGSTGPADGAFVAKLRYQQTKIEQAPDTVLVDAEIVAIIDEQRRWADQHLGPRWAQGVTPKYLFLGHNMNRNADKPFPPSRINQTLAVFARRLDVRDSAGRLVDFNRTHRFRHTKATSLLNAGVPLHVVQRYMGHVSPTMTMEYAETLAETHEREFLRYRKVTADGRDLPVDTRDLYDMLELDKRTDRILPNGWCLLPPRQACDKGNACLTCDKFATDASFLPELRTQQHHTLQLIDERRQAFAARTGQEMSPDNVWLAGRTQEHDALGRIIDTLEQTGHRTDSDGRAVRGAGVAARTDALAAEHEQERRP</sequence>
<dbReference type="PANTHER" id="PTHR30349">
    <property type="entry name" value="PHAGE INTEGRASE-RELATED"/>
    <property type="match status" value="1"/>
</dbReference>
<accession>A0A1B1KIL1</accession>
<dbReference type="AlphaFoldDB" id="A0A1B1KIL1"/>
<organism evidence="5 6">
    <name type="scientific">Rhodococcus opacus</name>
    <name type="common">Nocardia opaca</name>
    <dbReference type="NCBI Taxonomy" id="37919"/>
    <lineage>
        <taxon>Bacteria</taxon>
        <taxon>Bacillati</taxon>
        <taxon>Actinomycetota</taxon>
        <taxon>Actinomycetes</taxon>
        <taxon>Mycobacteriales</taxon>
        <taxon>Nocardiaceae</taxon>
        <taxon>Rhodococcus</taxon>
    </lineage>
</organism>
<dbReference type="Gene3D" id="1.10.443.10">
    <property type="entry name" value="Intergrase catalytic core"/>
    <property type="match status" value="1"/>
</dbReference>
<protein>
    <recommendedName>
        <fullName evidence="4">Tyr recombinase domain-containing protein</fullName>
    </recommendedName>
</protein>
<dbReference type="EMBL" id="CP009112">
    <property type="protein sequence ID" value="ANS32452.1"/>
    <property type="molecule type" value="Genomic_DNA"/>
</dbReference>
<evidence type="ECO:0000256" key="3">
    <source>
        <dbReference type="ARBA" id="ARBA00023172"/>
    </source>
</evidence>
<feature type="domain" description="Tyr recombinase" evidence="4">
    <location>
        <begin position="350"/>
        <end position="568"/>
    </location>
</feature>
<comment type="similarity">
    <text evidence="1">Belongs to the 'phage' integrase family.</text>
</comment>
<evidence type="ECO:0000313" key="6">
    <source>
        <dbReference type="Proteomes" id="UP000186108"/>
    </source>
</evidence>
<dbReference type="PANTHER" id="PTHR30349:SF41">
    <property type="entry name" value="INTEGRASE_RECOMBINASE PROTEIN MJ0367-RELATED"/>
    <property type="match status" value="1"/>
</dbReference>
<reference evidence="5 6" key="1">
    <citation type="submission" date="2014-07" db="EMBL/GenBank/DDBJ databases">
        <authorList>
            <person name="Zhang J.E."/>
            <person name="Yang H."/>
            <person name="Guo J."/>
            <person name="Deng Z."/>
            <person name="Luo H."/>
            <person name="Luo M."/>
            <person name="Zhao B."/>
        </authorList>
    </citation>
    <scope>NUCLEOTIDE SEQUENCE [LARGE SCALE GENOMIC DNA]</scope>
    <source>
        <strain evidence="5 6">1CP</strain>
        <plasmid evidence="6">Plasmid pr1cp1</plasmid>
    </source>
</reference>
<geneLocation type="plasmid" evidence="6">
    <name>pr1cp1</name>
</geneLocation>
<dbReference type="PROSITE" id="PS51898">
    <property type="entry name" value="TYR_RECOMBINASE"/>
    <property type="match status" value="1"/>
</dbReference>
<keyword evidence="2" id="KW-0238">DNA-binding</keyword>
<dbReference type="RefSeq" id="WP_155773114.1">
    <property type="nucleotide sequence ID" value="NZ_CP009112.1"/>
</dbReference>
<dbReference type="InterPro" id="IPR050090">
    <property type="entry name" value="Tyrosine_recombinase_XerCD"/>
</dbReference>
<dbReference type="InterPro" id="IPR013762">
    <property type="entry name" value="Integrase-like_cat_sf"/>
</dbReference>
<proteinExistence type="inferred from homology"/>
<dbReference type="Proteomes" id="UP000186108">
    <property type="component" value="Plasmid pR1CP1"/>
</dbReference>
<evidence type="ECO:0000256" key="1">
    <source>
        <dbReference type="ARBA" id="ARBA00008857"/>
    </source>
</evidence>
<dbReference type="SUPFAM" id="SSF56349">
    <property type="entry name" value="DNA breaking-rejoining enzymes"/>
    <property type="match status" value="1"/>
</dbReference>
<dbReference type="Pfam" id="PF00589">
    <property type="entry name" value="Phage_integrase"/>
    <property type="match status" value="1"/>
</dbReference>
<gene>
    <name evidence="5" type="ORF">R1CP_39345</name>
</gene>
<name>A0A1B1KIL1_RHOOP</name>
<evidence type="ECO:0000259" key="4">
    <source>
        <dbReference type="PROSITE" id="PS51898"/>
    </source>
</evidence>
<dbReference type="GO" id="GO:0015074">
    <property type="term" value="P:DNA integration"/>
    <property type="evidence" value="ECO:0007669"/>
    <property type="project" value="InterPro"/>
</dbReference>
<keyword evidence="3" id="KW-0233">DNA recombination</keyword>
<dbReference type="PATRIC" id="fig|37919.13.peg.8286"/>
<keyword evidence="5" id="KW-0614">Plasmid</keyword>
<dbReference type="InterPro" id="IPR011010">
    <property type="entry name" value="DNA_brk_join_enz"/>
</dbReference>
<evidence type="ECO:0000313" key="5">
    <source>
        <dbReference type="EMBL" id="ANS32452.1"/>
    </source>
</evidence>
<dbReference type="GO" id="GO:0006310">
    <property type="term" value="P:DNA recombination"/>
    <property type="evidence" value="ECO:0007669"/>
    <property type="project" value="UniProtKB-KW"/>
</dbReference>